<evidence type="ECO:0000259" key="9">
    <source>
        <dbReference type="PROSITE" id="PS50878"/>
    </source>
</evidence>
<keyword evidence="8" id="KW-0695">RNA-directed DNA polymerase</keyword>
<comment type="caution">
    <text evidence="10">The sequence shown here is derived from an EMBL/GenBank/DDBJ whole genome shotgun (WGS) entry which is preliminary data.</text>
</comment>
<dbReference type="InterPro" id="IPR043128">
    <property type="entry name" value="Rev_trsase/Diguanyl_cyclase"/>
</dbReference>
<gene>
    <name evidence="10" type="ORF">WISP_65027</name>
</gene>
<evidence type="ECO:0000256" key="7">
    <source>
        <dbReference type="ARBA" id="ARBA00022801"/>
    </source>
</evidence>
<keyword evidence="6" id="KW-0255">Endonuclease</keyword>
<evidence type="ECO:0000256" key="8">
    <source>
        <dbReference type="ARBA" id="ARBA00022918"/>
    </source>
</evidence>
<dbReference type="Proteomes" id="UP001145742">
    <property type="component" value="Unassembled WGS sequence"/>
</dbReference>
<keyword evidence="5" id="KW-0540">Nuclease</keyword>
<dbReference type="InterPro" id="IPR000477">
    <property type="entry name" value="RT_dom"/>
</dbReference>
<keyword evidence="11" id="KW-1185">Reference proteome</keyword>
<evidence type="ECO:0000256" key="5">
    <source>
        <dbReference type="ARBA" id="ARBA00022722"/>
    </source>
</evidence>
<proteinExistence type="inferred from homology"/>
<evidence type="ECO:0000256" key="4">
    <source>
        <dbReference type="ARBA" id="ARBA00022695"/>
    </source>
</evidence>
<dbReference type="PROSITE" id="PS50878">
    <property type="entry name" value="RT_POL"/>
    <property type="match status" value="1"/>
</dbReference>
<keyword evidence="4" id="KW-0548">Nucleotidyltransferase</keyword>
<comment type="similarity">
    <text evidence="1">Belongs to the beta type-B retroviral polymerase family. HERV class-II K(HML-2) pol subfamily.</text>
</comment>
<evidence type="ECO:0000313" key="11">
    <source>
        <dbReference type="Proteomes" id="UP001145742"/>
    </source>
</evidence>
<dbReference type="SUPFAM" id="SSF56672">
    <property type="entry name" value="DNA/RNA polymerases"/>
    <property type="match status" value="1"/>
</dbReference>
<evidence type="ECO:0000256" key="3">
    <source>
        <dbReference type="ARBA" id="ARBA00022679"/>
    </source>
</evidence>
<name>A0ABQ9D9R4_9PASS</name>
<keyword evidence="3" id="KW-0808">Transferase</keyword>
<dbReference type="InterPro" id="IPR043502">
    <property type="entry name" value="DNA/RNA_pol_sf"/>
</dbReference>
<reference evidence="10" key="1">
    <citation type="submission" date="2019-10" db="EMBL/GenBank/DDBJ databases">
        <authorList>
            <person name="Soares A.E.R."/>
            <person name="Aleixo A."/>
            <person name="Schneider P."/>
            <person name="Miyaki C.Y."/>
            <person name="Schneider M.P."/>
            <person name="Mello C."/>
            <person name="Vasconcelos A.T.R."/>
        </authorList>
    </citation>
    <scope>NUCLEOTIDE SEQUENCE</scope>
    <source>
        <tissue evidence="10">Muscle</tissue>
    </source>
</reference>
<dbReference type="Pfam" id="PF06817">
    <property type="entry name" value="RVT_thumb"/>
    <property type="match status" value="1"/>
</dbReference>
<feature type="domain" description="Reverse transcriptase" evidence="9">
    <location>
        <begin position="1"/>
        <end position="58"/>
    </location>
</feature>
<protein>
    <recommendedName>
        <fullName evidence="2">ribonuclease H</fullName>
        <ecNumber evidence="2">3.1.26.4</ecNumber>
    </recommendedName>
</protein>
<sequence length="203" mass="23316">MPATIIYRFMDDILLCQEKPFPAGIAETLTTQLRQKGLVVAPEKIQTQAPWTYLGWQITHSIIKPQKMKILSSVRTLNDAQRLVGEFQWIRSMVGLTNTDIHLFLPLLRGTQPDEPVAWTDEHAKALQSMAEKLAMNHANRRSASHPLGVWVCNHPSFPFALLLQDFNWSKENAHRSQRRCEAKEIAILEWMFPPHTAPKSIW</sequence>
<dbReference type="InterPro" id="IPR010661">
    <property type="entry name" value="RVT_thumb"/>
</dbReference>
<evidence type="ECO:0000256" key="1">
    <source>
        <dbReference type="ARBA" id="ARBA00010879"/>
    </source>
</evidence>
<dbReference type="Gene3D" id="3.30.70.270">
    <property type="match status" value="2"/>
</dbReference>
<dbReference type="EMBL" id="WHWB01033768">
    <property type="protein sequence ID" value="KAJ7417325.1"/>
    <property type="molecule type" value="Genomic_DNA"/>
</dbReference>
<organism evidence="10 11">
    <name type="scientific">Willisornis vidua</name>
    <name type="common">Xingu scale-backed antbird</name>
    <dbReference type="NCBI Taxonomy" id="1566151"/>
    <lineage>
        <taxon>Eukaryota</taxon>
        <taxon>Metazoa</taxon>
        <taxon>Chordata</taxon>
        <taxon>Craniata</taxon>
        <taxon>Vertebrata</taxon>
        <taxon>Euteleostomi</taxon>
        <taxon>Archelosauria</taxon>
        <taxon>Archosauria</taxon>
        <taxon>Dinosauria</taxon>
        <taxon>Saurischia</taxon>
        <taxon>Theropoda</taxon>
        <taxon>Coelurosauria</taxon>
        <taxon>Aves</taxon>
        <taxon>Neognathae</taxon>
        <taxon>Neoaves</taxon>
        <taxon>Telluraves</taxon>
        <taxon>Australaves</taxon>
        <taxon>Passeriformes</taxon>
        <taxon>Thamnophilidae</taxon>
        <taxon>Willisornis</taxon>
    </lineage>
</organism>
<keyword evidence="7" id="KW-0378">Hydrolase</keyword>
<dbReference type="EC" id="3.1.26.4" evidence="2"/>
<dbReference type="PANTHER" id="PTHR41694:SF3">
    <property type="entry name" value="RNA-DIRECTED DNA POLYMERASE-RELATED"/>
    <property type="match status" value="1"/>
</dbReference>
<evidence type="ECO:0000256" key="2">
    <source>
        <dbReference type="ARBA" id="ARBA00012180"/>
    </source>
</evidence>
<accession>A0ABQ9D9R4</accession>
<evidence type="ECO:0000256" key="6">
    <source>
        <dbReference type="ARBA" id="ARBA00022759"/>
    </source>
</evidence>
<dbReference type="PANTHER" id="PTHR41694">
    <property type="entry name" value="ENDOGENOUS RETROVIRUS GROUP K MEMBER POL PROTEIN"/>
    <property type="match status" value="1"/>
</dbReference>
<evidence type="ECO:0000313" key="10">
    <source>
        <dbReference type="EMBL" id="KAJ7417325.1"/>
    </source>
</evidence>